<dbReference type="EMBL" id="JAMFTQ010000014">
    <property type="protein sequence ID" value="MCP1388368.1"/>
    <property type="molecule type" value="Genomic_DNA"/>
</dbReference>
<sequence>MTTFTALVGALAATSVDTLEGFDKAVALDAGINPGWVHTWGQLHATYYGRTRFTRKQRDARRLARNACLTLDFLNMVERRLSAIEDEATRHTRRLEVLAMLAAAPCRTRKQLRRFLNEHLPATQRAPLPGVRFGRSIAGMRTMIVTASERELADLEHALLQLVDHTKPLAPQLLTHFLMLMRGDAAHSGVPLATPHPTLMIALEDWVSIHEGTGDEVVLGLTDGTTMTGAEYLAQFADEEHHLQAALFHPEHGAVNLYRTERFANAKQRTLAAMVNPVCPVPDCRRPADHNQAHHITAWHHGGETNLNNIAMLCSYHNGVNDDDPAHPSRGRVEMVRGTPTWHSPNGHPVPNPVHPYGAMQTLFG</sequence>
<organism evidence="2 3">
    <name type="scientific">Corynebacterium stercoris</name>
    <dbReference type="NCBI Taxonomy" id="2943490"/>
    <lineage>
        <taxon>Bacteria</taxon>
        <taxon>Bacillati</taxon>
        <taxon>Actinomycetota</taxon>
        <taxon>Actinomycetes</taxon>
        <taxon>Mycobacteriales</taxon>
        <taxon>Corynebacteriaceae</taxon>
        <taxon>Corynebacterium</taxon>
    </lineage>
</organism>
<keyword evidence="3" id="KW-1185">Reference proteome</keyword>
<dbReference type="Pfam" id="PF01844">
    <property type="entry name" value="HNH"/>
    <property type="match status" value="1"/>
</dbReference>
<protein>
    <submittedName>
        <fullName evidence="2">HNH endonuclease</fullName>
    </submittedName>
</protein>
<proteinExistence type="predicted"/>
<comment type="caution">
    <text evidence="2">The sequence shown here is derived from an EMBL/GenBank/DDBJ whole genome shotgun (WGS) entry which is preliminary data.</text>
</comment>
<evidence type="ECO:0000313" key="2">
    <source>
        <dbReference type="EMBL" id="MCP1388368.1"/>
    </source>
</evidence>
<evidence type="ECO:0000313" key="3">
    <source>
        <dbReference type="Proteomes" id="UP001204000"/>
    </source>
</evidence>
<dbReference type="SMART" id="SM00507">
    <property type="entry name" value="HNHc"/>
    <property type="match status" value="1"/>
</dbReference>
<accession>A0ABT1G5S8</accession>
<dbReference type="CDD" id="cd00085">
    <property type="entry name" value="HNHc"/>
    <property type="match status" value="1"/>
</dbReference>
<dbReference type="GO" id="GO:0004519">
    <property type="term" value="F:endonuclease activity"/>
    <property type="evidence" value="ECO:0007669"/>
    <property type="project" value="UniProtKB-KW"/>
</dbReference>
<dbReference type="InterPro" id="IPR002711">
    <property type="entry name" value="HNH"/>
</dbReference>
<dbReference type="Proteomes" id="UP001204000">
    <property type="component" value="Unassembled WGS sequence"/>
</dbReference>
<reference evidence="2" key="1">
    <citation type="submission" date="2022-05" db="EMBL/GenBank/DDBJ databases">
        <title>Corynebacterium sp. TA-R-1 sp. nov., isolated from human feces.</title>
        <authorList>
            <person name="Shamsuzzaman M."/>
            <person name="Dahal R.H."/>
        </authorList>
    </citation>
    <scope>NUCLEOTIDE SEQUENCE</scope>
    <source>
        <strain evidence="2">TA-R-1</strain>
    </source>
</reference>
<name>A0ABT1G5S8_9CORY</name>
<gene>
    <name evidence="2" type="ORF">M5J20_09240</name>
</gene>
<dbReference type="InterPro" id="IPR003615">
    <property type="entry name" value="HNH_nuc"/>
</dbReference>
<keyword evidence="2" id="KW-0255">Endonuclease</keyword>
<dbReference type="Gene3D" id="1.10.30.50">
    <property type="match status" value="1"/>
</dbReference>
<feature type="domain" description="HNH nuclease" evidence="1">
    <location>
        <begin position="266"/>
        <end position="319"/>
    </location>
</feature>
<keyword evidence="2" id="KW-0540">Nuclease</keyword>
<dbReference type="RefSeq" id="WP_253578902.1">
    <property type="nucleotide sequence ID" value="NZ_JAMFTQ010000014.1"/>
</dbReference>
<evidence type="ECO:0000259" key="1">
    <source>
        <dbReference type="SMART" id="SM00507"/>
    </source>
</evidence>
<keyword evidence="2" id="KW-0378">Hydrolase</keyword>